<protein>
    <submittedName>
        <fullName evidence="2">Putative methyltransferase type 11</fullName>
    </submittedName>
</protein>
<organism evidence="2 3">
    <name type="scientific">Candidatus Nitrosocosmicus arcticus</name>
    <dbReference type="NCBI Taxonomy" id="2035267"/>
    <lineage>
        <taxon>Archaea</taxon>
        <taxon>Nitrososphaerota</taxon>
        <taxon>Nitrososphaeria</taxon>
        <taxon>Nitrososphaerales</taxon>
        <taxon>Nitrososphaeraceae</taxon>
        <taxon>Candidatus Nitrosocosmicus</taxon>
    </lineage>
</organism>
<keyword evidence="2" id="KW-0808">Transferase</keyword>
<dbReference type="EMBL" id="VOAH01000001">
    <property type="protein sequence ID" value="TVP41628.1"/>
    <property type="molecule type" value="Genomic_DNA"/>
</dbReference>
<comment type="caution">
    <text evidence="2">The sequence shown here is derived from an EMBL/GenBank/DDBJ whole genome shotgun (WGS) entry which is preliminary data.</text>
</comment>
<dbReference type="PANTHER" id="PTHR43861">
    <property type="entry name" value="TRANS-ACONITATE 2-METHYLTRANSFERASE-RELATED"/>
    <property type="match status" value="1"/>
</dbReference>
<evidence type="ECO:0000259" key="1">
    <source>
        <dbReference type="Pfam" id="PF13847"/>
    </source>
</evidence>
<evidence type="ECO:0000313" key="3">
    <source>
        <dbReference type="Proteomes" id="UP000315289"/>
    </source>
</evidence>
<dbReference type="GO" id="GO:0008168">
    <property type="term" value="F:methyltransferase activity"/>
    <property type="evidence" value="ECO:0007669"/>
    <property type="project" value="UniProtKB-KW"/>
</dbReference>
<dbReference type="Gene3D" id="3.40.50.150">
    <property type="entry name" value="Vaccinia Virus protein VP39"/>
    <property type="match status" value="1"/>
</dbReference>
<dbReference type="SUPFAM" id="SSF158997">
    <property type="entry name" value="Trm112p-like"/>
    <property type="match status" value="1"/>
</dbReference>
<name>A0A557SYF2_9ARCH</name>
<feature type="domain" description="Methyltransferase" evidence="1">
    <location>
        <begin position="194"/>
        <end position="306"/>
    </location>
</feature>
<dbReference type="CDD" id="cd02440">
    <property type="entry name" value="AdoMet_MTases"/>
    <property type="match status" value="1"/>
</dbReference>
<evidence type="ECO:0000313" key="2">
    <source>
        <dbReference type="EMBL" id="TVP41628.1"/>
    </source>
</evidence>
<dbReference type="SUPFAM" id="SSF53335">
    <property type="entry name" value="S-adenosyl-L-methionine-dependent methyltransferases"/>
    <property type="match status" value="1"/>
</dbReference>
<dbReference type="InterPro" id="IPR025714">
    <property type="entry name" value="Methyltranfer_dom"/>
</dbReference>
<accession>A0A557SYF2</accession>
<keyword evidence="2" id="KW-0489">Methyltransferase</keyword>
<dbReference type="AlphaFoldDB" id="A0A557SYF2"/>
<keyword evidence="3" id="KW-1185">Reference proteome</keyword>
<proteinExistence type="predicted"/>
<reference evidence="2 3" key="1">
    <citation type="journal article" date="2019" name="Front. Microbiol.">
        <title>Ammonia Oxidation by the Arctic Terrestrial Thaumarchaeote Candidatus Nitrosocosmicus arcticus Is Stimulated by Increasing Temperatures.</title>
        <authorList>
            <person name="Alves R.J.E."/>
            <person name="Kerou M."/>
            <person name="Zappe A."/>
            <person name="Bittner R."/>
            <person name="Abby S.S."/>
            <person name="Schmidt H.A."/>
            <person name="Pfeifer K."/>
            <person name="Schleper C."/>
        </authorList>
    </citation>
    <scope>NUCLEOTIDE SEQUENCE [LARGE SCALE GENOMIC DNA]</scope>
    <source>
        <strain evidence="2 3">Kfb</strain>
    </source>
</reference>
<gene>
    <name evidence="2" type="ORF">NARC_10034</name>
</gene>
<dbReference type="Proteomes" id="UP000315289">
    <property type="component" value="Unassembled WGS sequence"/>
</dbReference>
<dbReference type="Pfam" id="PF13847">
    <property type="entry name" value="Methyltransf_31"/>
    <property type="match status" value="1"/>
</dbReference>
<dbReference type="PANTHER" id="PTHR43861:SF6">
    <property type="entry name" value="METHYLTRANSFERASE TYPE 11"/>
    <property type="match status" value="1"/>
</dbReference>
<dbReference type="InterPro" id="IPR029063">
    <property type="entry name" value="SAM-dependent_MTases_sf"/>
</dbReference>
<sequence length="361" mass="42532">MIMNATVLKRVFHGDTLRRFRQTSIIQCKKIGLLKTSLLDFNFFYCVNHIEKKYPLYLESYVNDPTDQNECVEGFLICPECKKRFPIIDGIAIIINDIANYASKRVSTFDKWFSDSKSEGMKTFLKNLLLDLDKNNPKEDRYEEDGLYFQSYKWLHNENFESDKFLLLMRWKIKPSDVYRKLTSNIPFNPEGIALDLGCALGLSTIELAKKFSFVFGIDSSFSFIQEAKKKIKELGVTNMEFIVSDILDLPFRNQKFDLIFGLNIVEFLPVDELLPKIHHLLKPHSLFITTTPYDYNREIVYNKNMNDQILRSTLEKKGFEVTLRTKKESFIPWILKVNERTYLFYFLDLIEAKKISKHKY</sequence>
<dbReference type="GO" id="GO:0032259">
    <property type="term" value="P:methylation"/>
    <property type="evidence" value="ECO:0007669"/>
    <property type="project" value="UniProtKB-KW"/>
</dbReference>